<dbReference type="EMBL" id="MFGW01000232">
    <property type="protein sequence ID" value="OGF58831.1"/>
    <property type="molecule type" value="Genomic_DNA"/>
</dbReference>
<dbReference type="SUPFAM" id="SSF55620">
    <property type="entry name" value="Tetrahydrobiopterin biosynthesis enzymes-like"/>
    <property type="match status" value="1"/>
</dbReference>
<comment type="cofactor">
    <cofactor evidence="1">
        <name>Zn(2+)</name>
        <dbReference type="ChEBI" id="CHEBI:29105"/>
    </cofactor>
</comment>
<dbReference type="GO" id="GO:0046872">
    <property type="term" value="F:metal ion binding"/>
    <property type="evidence" value="ECO:0007669"/>
    <property type="project" value="UniProtKB-KW"/>
</dbReference>
<evidence type="ECO:0000256" key="8">
    <source>
        <dbReference type="ARBA" id="ARBA00023239"/>
    </source>
</evidence>
<comment type="caution">
    <text evidence="11">The sequence shown here is derived from an EMBL/GenBank/DDBJ whole genome shotgun (WGS) entry which is preliminary data.</text>
</comment>
<dbReference type="Gene3D" id="3.30.479.10">
    <property type="entry name" value="6-pyruvoyl tetrahydropterin synthase/QueD"/>
    <property type="match status" value="1"/>
</dbReference>
<evidence type="ECO:0000256" key="4">
    <source>
        <dbReference type="ARBA" id="ARBA00012982"/>
    </source>
</evidence>
<evidence type="ECO:0000256" key="5">
    <source>
        <dbReference type="ARBA" id="ARBA00018141"/>
    </source>
</evidence>
<comment type="pathway">
    <text evidence="2">Purine metabolism; 7-cyano-7-deazaguanine biosynthesis.</text>
</comment>
<keyword evidence="8" id="KW-0456">Lyase</keyword>
<evidence type="ECO:0000256" key="9">
    <source>
        <dbReference type="ARBA" id="ARBA00031449"/>
    </source>
</evidence>
<dbReference type="EC" id="4.1.2.50" evidence="4"/>
<evidence type="ECO:0000313" key="11">
    <source>
        <dbReference type="EMBL" id="OGF58831.1"/>
    </source>
</evidence>
<sequence length="165" mass="19812">METKNLLFSQELELTIETYFSAAHSYHREELDEEENRKLFGEYYSIYPHGHNYKLIVSVRGTVNPKDGMIINFHHLEEKINAFIMRELHYTYLNLQVEYFRYHTPTTEHICLYLWGRIGEILLPLILYKIRLYEDETLYVECKYDDEEENEKREGSGGFLLLTSV</sequence>
<evidence type="ECO:0000256" key="3">
    <source>
        <dbReference type="ARBA" id="ARBA00008900"/>
    </source>
</evidence>
<evidence type="ECO:0000256" key="7">
    <source>
        <dbReference type="ARBA" id="ARBA00022833"/>
    </source>
</evidence>
<evidence type="ECO:0000256" key="2">
    <source>
        <dbReference type="ARBA" id="ARBA00005061"/>
    </source>
</evidence>
<evidence type="ECO:0000256" key="1">
    <source>
        <dbReference type="ARBA" id="ARBA00001947"/>
    </source>
</evidence>
<keyword evidence="6" id="KW-0479">Metal-binding</keyword>
<dbReference type="UniPathway" id="UPA00391"/>
<keyword evidence="7" id="KW-0862">Zinc</keyword>
<protein>
    <recommendedName>
        <fullName evidence="5">6-carboxy-5,6,7,8-tetrahydropterin synthase</fullName>
        <ecNumber evidence="4">4.1.2.50</ecNumber>
    </recommendedName>
    <alternativeName>
        <fullName evidence="9">Queuosine biosynthesis protein QueD</fullName>
    </alternativeName>
</protein>
<organism evidence="11 12">
    <name type="scientific">Candidatus Fischerbacteria bacterium RBG_13_37_8</name>
    <dbReference type="NCBI Taxonomy" id="1817863"/>
    <lineage>
        <taxon>Bacteria</taxon>
        <taxon>Candidatus Fischeribacteriota</taxon>
    </lineage>
</organism>
<dbReference type="InterPro" id="IPR007115">
    <property type="entry name" value="6-PTP_synth/QueD"/>
</dbReference>
<name>A0A1F5V7D4_9BACT</name>
<dbReference type="PANTHER" id="PTHR12589">
    <property type="entry name" value="PYRUVOYL TETRAHYDROBIOPTERIN SYNTHASE"/>
    <property type="match status" value="1"/>
</dbReference>
<accession>A0A1F5V7D4</accession>
<proteinExistence type="inferred from homology"/>
<dbReference type="Proteomes" id="UP000178943">
    <property type="component" value="Unassembled WGS sequence"/>
</dbReference>
<dbReference type="Pfam" id="PF01242">
    <property type="entry name" value="PTPS"/>
    <property type="match status" value="1"/>
</dbReference>
<dbReference type="InterPro" id="IPR038418">
    <property type="entry name" value="6-PTP_synth/QueD_sf"/>
</dbReference>
<comment type="similarity">
    <text evidence="3">Belongs to the PTPS family. QueD subfamily.</text>
</comment>
<gene>
    <name evidence="11" type="ORF">A2Y62_10135</name>
</gene>
<evidence type="ECO:0000313" key="12">
    <source>
        <dbReference type="Proteomes" id="UP000178943"/>
    </source>
</evidence>
<comment type="catalytic activity">
    <reaction evidence="10">
        <text>7,8-dihydroneopterin 3'-triphosphate + H2O = 6-carboxy-5,6,7,8-tetrahydropterin + triphosphate + acetaldehyde + 2 H(+)</text>
        <dbReference type="Rhea" id="RHEA:27966"/>
        <dbReference type="ChEBI" id="CHEBI:15343"/>
        <dbReference type="ChEBI" id="CHEBI:15377"/>
        <dbReference type="ChEBI" id="CHEBI:15378"/>
        <dbReference type="ChEBI" id="CHEBI:18036"/>
        <dbReference type="ChEBI" id="CHEBI:58462"/>
        <dbReference type="ChEBI" id="CHEBI:61032"/>
        <dbReference type="EC" id="4.1.2.50"/>
    </reaction>
</comment>
<dbReference type="GO" id="GO:0070497">
    <property type="term" value="F:6-carboxytetrahydropterin synthase activity"/>
    <property type="evidence" value="ECO:0007669"/>
    <property type="project" value="UniProtKB-EC"/>
</dbReference>
<dbReference type="AlphaFoldDB" id="A0A1F5V7D4"/>
<reference evidence="11 12" key="1">
    <citation type="journal article" date="2016" name="Nat. Commun.">
        <title>Thousands of microbial genomes shed light on interconnected biogeochemical processes in an aquifer system.</title>
        <authorList>
            <person name="Anantharaman K."/>
            <person name="Brown C.T."/>
            <person name="Hug L.A."/>
            <person name="Sharon I."/>
            <person name="Castelle C.J."/>
            <person name="Probst A.J."/>
            <person name="Thomas B.C."/>
            <person name="Singh A."/>
            <person name="Wilkins M.J."/>
            <person name="Karaoz U."/>
            <person name="Brodie E.L."/>
            <person name="Williams K.H."/>
            <person name="Hubbard S.S."/>
            <person name="Banfield J.F."/>
        </authorList>
    </citation>
    <scope>NUCLEOTIDE SEQUENCE [LARGE SCALE GENOMIC DNA]</scope>
</reference>
<dbReference type="STRING" id="1817863.A2Y62_10135"/>
<dbReference type="PANTHER" id="PTHR12589:SF7">
    <property type="entry name" value="6-PYRUVOYL TETRAHYDROBIOPTERIN SYNTHASE"/>
    <property type="match status" value="1"/>
</dbReference>
<evidence type="ECO:0000256" key="6">
    <source>
        <dbReference type="ARBA" id="ARBA00022723"/>
    </source>
</evidence>
<evidence type="ECO:0000256" key="10">
    <source>
        <dbReference type="ARBA" id="ARBA00048807"/>
    </source>
</evidence>